<accession>A0A1R3U067</accession>
<organism evidence="1 2">
    <name type="scientific">Agrobacterium rosae</name>
    <dbReference type="NCBI Taxonomy" id="1972867"/>
    <lineage>
        <taxon>Bacteria</taxon>
        <taxon>Pseudomonadati</taxon>
        <taxon>Pseudomonadota</taxon>
        <taxon>Alphaproteobacteria</taxon>
        <taxon>Hyphomicrobiales</taxon>
        <taxon>Rhizobiaceae</taxon>
        <taxon>Rhizobium/Agrobacterium group</taxon>
        <taxon>Agrobacterium</taxon>
    </lineage>
</organism>
<dbReference type="AlphaFoldDB" id="A0A1R3U067"/>
<evidence type="ECO:0000313" key="2">
    <source>
        <dbReference type="Proteomes" id="UP000187891"/>
    </source>
</evidence>
<protein>
    <submittedName>
        <fullName evidence="1">Uncharacterized protein</fullName>
    </submittedName>
</protein>
<reference evidence="2" key="1">
    <citation type="submission" date="2016-10" db="EMBL/GenBank/DDBJ databases">
        <authorList>
            <person name="Wibberg D."/>
        </authorList>
    </citation>
    <scope>NUCLEOTIDE SEQUENCE [LARGE SCALE GENOMIC DNA]</scope>
</reference>
<gene>
    <name evidence="1" type="ORF">DSM25559_4316</name>
</gene>
<sequence>METDRLVAFGAKIVEKFELPQVRYTTMTDTVGNRFDLVQEFTSQAIARHIPRIRIDRNFGCNYMIE</sequence>
<dbReference type="STRING" id="1907666.DSM25559_4316"/>
<dbReference type="RefSeq" id="WP_181013852.1">
    <property type="nucleotide sequence ID" value="NZ_FMUE01000014.1"/>
</dbReference>
<evidence type="ECO:0000313" key="1">
    <source>
        <dbReference type="EMBL" id="SCX33967.1"/>
    </source>
</evidence>
<dbReference type="EMBL" id="FMUE01000014">
    <property type="protein sequence ID" value="SCX33967.1"/>
    <property type="molecule type" value="Genomic_DNA"/>
</dbReference>
<name>A0A1R3U067_9HYPH</name>
<proteinExistence type="predicted"/>
<dbReference type="Proteomes" id="UP000187891">
    <property type="component" value="Unassembled WGS sequence"/>
</dbReference>